<name>A0A366KFU7_9BIFI</name>
<keyword evidence="6 11" id="KW-0812">Transmembrane</keyword>
<dbReference type="InterPro" id="IPR036890">
    <property type="entry name" value="HATPase_C_sf"/>
</dbReference>
<feature type="domain" description="HAMP" evidence="13">
    <location>
        <begin position="194"/>
        <end position="247"/>
    </location>
</feature>
<dbReference type="SMART" id="SM00387">
    <property type="entry name" value="HATPase_c"/>
    <property type="match status" value="1"/>
</dbReference>
<comment type="catalytic activity">
    <reaction evidence="1">
        <text>ATP + protein L-histidine = ADP + protein N-phospho-L-histidine.</text>
        <dbReference type="EC" id="2.7.13.3"/>
    </reaction>
</comment>
<dbReference type="InterPro" id="IPR005467">
    <property type="entry name" value="His_kinase_dom"/>
</dbReference>
<evidence type="ECO:0000313" key="15">
    <source>
        <dbReference type="Proteomes" id="UP000252345"/>
    </source>
</evidence>
<dbReference type="SUPFAM" id="SSF158472">
    <property type="entry name" value="HAMP domain-like"/>
    <property type="match status" value="1"/>
</dbReference>
<dbReference type="GO" id="GO:0000155">
    <property type="term" value="F:phosphorelay sensor kinase activity"/>
    <property type="evidence" value="ECO:0007669"/>
    <property type="project" value="InterPro"/>
</dbReference>
<dbReference type="FunFam" id="1.10.287.130:FF:000001">
    <property type="entry name" value="Two-component sensor histidine kinase"/>
    <property type="match status" value="1"/>
</dbReference>
<keyword evidence="7 14" id="KW-0418">Kinase</keyword>
<dbReference type="InterPro" id="IPR003660">
    <property type="entry name" value="HAMP_dom"/>
</dbReference>
<evidence type="ECO:0000256" key="8">
    <source>
        <dbReference type="ARBA" id="ARBA00022989"/>
    </source>
</evidence>
<reference evidence="14 15" key="1">
    <citation type="submission" date="2017-10" db="EMBL/GenBank/DDBJ databases">
        <title>Bifidobacterium xylocopum sp. nov. and Bifidobacterium aemilianum sp. nov., from the carpenter bee (Xylocopa violacea) digestive tract.</title>
        <authorList>
            <person name="Alberoni D."/>
            <person name="Baffoni L."/>
            <person name="Di Gioia D."/>
            <person name="Gaggia F."/>
            <person name="Biavati B."/>
        </authorList>
    </citation>
    <scope>NUCLEOTIDE SEQUENCE [LARGE SCALE GENOMIC DNA]</scope>
    <source>
        <strain evidence="14 15">XV2</strain>
    </source>
</reference>
<evidence type="ECO:0000256" key="9">
    <source>
        <dbReference type="ARBA" id="ARBA00023012"/>
    </source>
</evidence>
<dbReference type="CDD" id="cd06225">
    <property type="entry name" value="HAMP"/>
    <property type="match status" value="1"/>
</dbReference>
<dbReference type="Proteomes" id="UP000252345">
    <property type="component" value="Unassembled WGS sequence"/>
</dbReference>
<dbReference type="InterPro" id="IPR050428">
    <property type="entry name" value="TCS_sensor_his_kinase"/>
</dbReference>
<dbReference type="SUPFAM" id="SSF55874">
    <property type="entry name" value="ATPase domain of HSP90 chaperone/DNA topoisomerase II/histidine kinase"/>
    <property type="match status" value="1"/>
</dbReference>
<dbReference type="Pfam" id="PF02518">
    <property type="entry name" value="HATPase_c"/>
    <property type="match status" value="1"/>
</dbReference>
<keyword evidence="9" id="KW-0902">Two-component regulatory system</keyword>
<dbReference type="InterPro" id="IPR003661">
    <property type="entry name" value="HisK_dim/P_dom"/>
</dbReference>
<dbReference type="Pfam" id="PF00512">
    <property type="entry name" value="HisKA"/>
    <property type="match status" value="1"/>
</dbReference>
<feature type="domain" description="Histidine kinase" evidence="12">
    <location>
        <begin position="262"/>
        <end position="530"/>
    </location>
</feature>
<dbReference type="SUPFAM" id="SSF47384">
    <property type="entry name" value="Homodimeric domain of signal transducing histidine kinase"/>
    <property type="match status" value="1"/>
</dbReference>
<evidence type="ECO:0000256" key="2">
    <source>
        <dbReference type="ARBA" id="ARBA00004236"/>
    </source>
</evidence>
<dbReference type="OrthoDB" id="9786919at2"/>
<dbReference type="AlphaFoldDB" id="A0A366KFU7"/>
<dbReference type="Gene3D" id="3.30.565.10">
    <property type="entry name" value="Histidine kinase-like ATPase, C-terminal domain"/>
    <property type="match status" value="1"/>
</dbReference>
<protein>
    <recommendedName>
        <fullName evidence="3">histidine kinase</fullName>
        <ecNumber evidence="3">2.7.13.3</ecNumber>
    </recommendedName>
</protein>
<dbReference type="PANTHER" id="PTHR45436:SF5">
    <property type="entry name" value="SENSOR HISTIDINE KINASE TRCS"/>
    <property type="match status" value="1"/>
</dbReference>
<comment type="caution">
    <text evidence="14">The sequence shown here is derived from an EMBL/GenBank/DDBJ whole genome shotgun (WGS) entry which is preliminary data.</text>
</comment>
<evidence type="ECO:0000256" key="10">
    <source>
        <dbReference type="ARBA" id="ARBA00023136"/>
    </source>
</evidence>
<proteinExistence type="predicted"/>
<dbReference type="PROSITE" id="PS50109">
    <property type="entry name" value="HIS_KIN"/>
    <property type="match status" value="1"/>
</dbReference>
<evidence type="ECO:0000259" key="12">
    <source>
        <dbReference type="PROSITE" id="PS50109"/>
    </source>
</evidence>
<dbReference type="InterPro" id="IPR004358">
    <property type="entry name" value="Sig_transdc_His_kin-like_C"/>
</dbReference>
<feature type="transmembrane region" description="Helical" evidence="11">
    <location>
        <begin position="175"/>
        <end position="193"/>
    </location>
</feature>
<keyword evidence="4" id="KW-0597">Phosphoprotein</keyword>
<comment type="subcellular location">
    <subcellularLocation>
        <location evidence="2">Cell membrane</location>
    </subcellularLocation>
</comment>
<organism evidence="14 15">
    <name type="scientific">Bifidobacterium xylocopae</name>
    <dbReference type="NCBI Taxonomy" id="2493119"/>
    <lineage>
        <taxon>Bacteria</taxon>
        <taxon>Bacillati</taxon>
        <taxon>Actinomycetota</taxon>
        <taxon>Actinomycetes</taxon>
        <taxon>Bifidobacteriales</taxon>
        <taxon>Bifidobacteriaceae</taxon>
        <taxon>Bifidobacterium</taxon>
    </lineage>
</organism>
<evidence type="ECO:0000256" key="7">
    <source>
        <dbReference type="ARBA" id="ARBA00022777"/>
    </source>
</evidence>
<dbReference type="CDD" id="cd00082">
    <property type="entry name" value="HisKA"/>
    <property type="match status" value="1"/>
</dbReference>
<dbReference type="PANTHER" id="PTHR45436">
    <property type="entry name" value="SENSOR HISTIDINE KINASE YKOH"/>
    <property type="match status" value="1"/>
</dbReference>
<evidence type="ECO:0000256" key="6">
    <source>
        <dbReference type="ARBA" id="ARBA00022692"/>
    </source>
</evidence>
<dbReference type="SMART" id="SM00304">
    <property type="entry name" value="HAMP"/>
    <property type="match status" value="1"/>
</dbReference>
<dbReference type="GO" id="GO:0005886">
    <property type="term" value="C:plasma membrane"/>
    <property type="evidence" value="ECO:0007669"/>
    <property type="project" value="UniProtKB-SubCell"/>
</dbReference>
<dbReference type="Pfam" id="PF00672">
    <property type="entry name" value="HAMP"/>
    <property type="match status" value="1"/>
</dbReference>
<keyword evidence="8 11" id="KW-1133">Transmembrane helix</keyword>
<keyword evidence="10 11" id="KW-0472">Membrane</keyword>
<dbReference type="InterPro" id="IPR003594">
    <property type="entry name" value="HATPase_dom"/>
</dbReference>
<evidence type="ECO:0000256" key="1">
    <source>
        <dbReference type="ARBA" id="ARBA00000085"/>
    </source>
</evidence>
<dbReference type="CDD" id="cd00075">
    <property type="entry name" value="HATPase"/>
    <property type="match status" value="1"/>
</dbReference>
<evidence type="ECO:0000256" key="11">
    <source>
        <dbReference type="SAM" id="Phobius"/>
    </source>
</evidence>
<dbReference type="InterPro" id="IPR036097">
    <property type="entry name" value="HisK_dim/P_sf"/>
</dbReference>
<evidence type="ECO:0000259" key="13">
    <source>
        <dbReference type="PROSITE" id="PS50885"/>
    </source>
</evidence>
<dbReference type="EMBL" id="PDCH01000001">
    <property type="protein sequence ID" value="RBQ00133.1"/>
    <property type="molecule type" value="Genomic_DNA"/>
</dbReference>
<evidence type="ECO:0000256" key="5">
    <source>
        <dbReference type="ARBA" id="ARBA00022679"/>
    </source>
</evidence>
<dbReference type="EC" id="2.7.13.3" evidence="3"/>
<dbReference type="SMART" id="SM00388">
    <property type="entry name" value="HisKA"/>
    <property type="match status" value="1"/>
</dbReference>
<dbReference type="PROSITE" id="PS50885">
    <property type="entry name" value="HAMP"/>
    <property type="match status" value="1"/>
</dbReference>
<accession>A0A366KFU7</accession>
<evidence type="ECO:0000256" key="4">
    <source>
        <dbReference type="ARBA" id="ARBA00022553"/>
    </source>
</evidence>
<keyword evidence="15" id="KW-1185">Reference proteome</keyword>
<dbReference type="Gene3D" id="6.10.340.10">
    <property type="match status" value="1"/>
</dbReference>
<dbReference type="Gene3D" id="1.10.287.130">
    <property type="match status" value="1"/>
</dbReference>
<sequence length="532" mass="57275">MLVLLIIGTLGISLAIRQMAGTYLMQKTDAQLIRQAKLGIRNATLLNREDLSKRGLAPTDYFLQIRDGDMRIISDDLNPMKGTGVVSIPKLPADGSYGGIVMDQPFTTPAAVREGGGRDADRESLKRAQAPWRVVAMRWSMDAPDGSGESHGVLFIGLSLSEQQDTIHALTQYCWVVGILIVLLGAVIAALLLQSTLAPLKRIEKTAAKIAAGDLSQRIPEGPVNTEVGSLAASLNVMLARIERSFHEQEETTAKMKQFVSDASHELRTPLAAIHGYAELYRMQRQLPGALERADESIEHIEASSARMTDLVQDLLSLARLDEGRGVDASKDVNLTALVADAVDDLHAMDPQRDVARGRLAPPASGGAAFDFRDAAWERIDMVADPTRLRQVVTNIIGNVHRYTPPDSPVEIGLGMIALPWSPRRLVALPADEGSMAAVCAAAVPADTPGSRTYVVMQFRDHGPGADREALPHLFERFYTADPSRARLKGGTGLGLAIVQSIVKVHQGLICASQTPGGGLTFSIVLPQGHPV</sequence>
<dbReference type="PRINTS" id="PR00344">
    <property type="entry name" value="BCTRLSENSOR"/>
</dbReference>
<evidence type="ECO:0000256" key="3">
    <source>
        <dbReference type="ARBA" id="ARBA00012438"/>
    </source>
</evidence>
<gene>
    <name evidence="14" type="ORF">CRD59_00315</name>
</gene>
<evidence type="ECO:0000313" key="14">
    <source>
        <dbReference type="EMBL" id="RBQ00133.1"/>
    </source>
</evidence>
<keyword evidence="5" id="KW-0808">Transferase</keyword>